<keyword evidence="3 7" id="KW-0479">Metal-binding</keyword>
<evidence type="ECO:0000256" key="2">
    <source>
        <dbReference type="ARBA" id="ARBA00012925"/>
    </source>
</evidence>
<comment type="similarity">
    <text evidence="1">Belongs to the beta-class carbonic anhydrase family.</text>
</comment>
<organism evidence="8 9">
    <name type="scientific">Pelagicoccus albus</name>
    <dbReference type="NCBI Taxonomy" id="415222"/>
    <lineage>
        <taxon>Bacteria</taxon>
        <taxon>Pseudomonadati</taxon>
        <taxon>Verrucomicrobiota</taxon>
        <taxon>Opitutia</taxon>
        <taxon>Puniceicoccales</taxon>
        <taxon>Pelagicoccaceae</taxon>
        <taxon>Pelagicoccus</taxon>
    </lineage>
</organism>
<evidence type="ECO:0000256" key="6">
    <source>
        <dbReference type="ARBA" id="ARBA00048348"/>
    </source>
</evidence>
<feature type="binding site" evidence="7">
    <location>
        <position position="51"/>
    </location>
    <ligand>
        <name>Zn(2+)</name>
        <dbReference type="ChEBI" id="CHEBI:29105"/>
    </ligand>
</feature>
<comment type="caution">
    <text evidence="8">The sequence shown here is derived from an EMBL/GenBank/DDBJ whole genome shotgun (WGS) entry which is preliminary data.</text>
</comment>
<dbReference type="GO" id="GO:0008270">
    <property type="term" value="F:zinc ion binding"/>
    <property type="evidence" value="ECO:0007669"/>
    <property type="project" value="InterPro"/>
</dbReference>
<keyword evidence="4 7" id="KW-0862">Zinc</keyword>
<feature type="binding site" evidence="7">
    <location>
        <position position="111"/>
    </location>
    <ligand>
        <name>Zn(2+)</name>
        <dbReference type="ChEBI" id="CHEBI:29105"/>
    </ligand>
</feature>
<feature type="binding site" evidence="7">
    <location>
        <position position="49"/>
    </location>
    <ligand>
        <name>Zn(2+)</name>
        <dbReference type="ChEBI" id="CHEBI:29105"/>
    </ligand>
</feature>
<evidence type="ECO:0000256" key="4">
    <source>
        <dbReference type="ARBA" id="ARBA00022833"/>
    </source>
</evidence>
<keyword evidence="9" id="KW-1185">Reference proteome</keyword>
<evidence type="ECO:0000256" key="5">
    <source>
        <dbReference type="ARBA" id="ARBA00023239"/>
    </source>
</evidence>
<feature type="binding site" evidence="7">
    <location>
        <position position="108"/>
    </location>
    <ligand>
        <name>Zn(2+)</name>
        <dbReference type="ChEBI" id="CHEBI:29105"/>
    </ligand>
</feature>
<dbReference type="EMBL" id="JACHVC010000001">
    <property type="protein sequence ID" value="MBC2604621.1"/>
    <property type="molecule type" value="Genomic_DNA"/>
</dbReference>
<gene>
    <name evidence="8" type="ORF">H5P27_00975</name>
</gene>
<dbReference type="Gene3D" id="3.40.1050.10">
    <property type="entry name" value="Carbonic anhydrase"/>
    <property type="match status" value="1"/>
</dbReference>
<dbReference type="SUPFAM" id="SSF53056">
    <property type="entry name" value="beta-carbonic anhydrase, cab"/>
    <property type="match status" value="1"/>
</dbReference>
<dbReference type="Pfam" id="PF00484">
    <property type="entry name" value="Pro_CA"/>
    <property type="match status" value="1"/>
</dbReference>
<evidence type="ECO:0000256" key="7">
    <source>
        <dbReference type="PIRSR" id="PIRSR601765-1"/>
    </source>
</evidence>
<protein>
    <recommendedName>
        <fullName evidence="2">carbonic anhydrase</fullName>
        <ecNumber evidence="2">4.2.1.1</ecNumber>
    </recommendedName>
</protein>
<dbReference type="AlphaFoldDB" id="A0A7X1B2U4"/>
<name>A0A7X1B2U4_9BACT</name>
<dbReference type="PANTHER" id="PTHR11002">
    <property type="entry name" value="CARBONIC ANHYDRASE"/>
    <property type="match status" value="1"/>
</dbReference>
<comment type="catalytic activity">
    <reaction evidence="6">
        <text>hydrogencarbonate + H(+) = CO2 + H2O</text>
        <dbReference type="Rhea" id="RHEA:10748"/>
        <dbReference type="ChEBI" id="CHEBI:15377"/>
        <dbReference type="ChEBI" id="CHEBI:15378"/>
        <dbReference type="ChEBI" id="CHEBI:16526"/>
        <dbReference type="ChEBI" id="CHEBI:17544"/>
        <dbReference type="EC" id="4.2.1.1"/>
    </reaction>
</comment>
<dbReference type="PANTHER" id="PTHR11002:SF76">
    <property type="entry name" value="CARBONIC ANHYDRASE"/>
    <property type="match status" value="1"/>
</dbReference>
<evidence type="ECO:0000313" key="8">
    <source>
        <dbReference type="EMBL" id="MBC2604621.1"/>
    </source>
</evidence>
<proteinExistence type="inferred from homology"/>
<dbReference type="SMART" id="SM00947">
    <property type="entry name" value="Pro_CA"/>
    <property type="match status" value="1"/>
</dbReference>
<comment type="cofactor">
    <cofactor evidence="7">
        <name>Zn(2+)</name>
        <dbReference type="ChEBI" id="CHEBI:29105"/>
    </cofactor>
    <text evidence="7">Binds 1 zinc ion per subunit.</text>
</comment>
<dbReference type="GO" id="GO:0004089">
    <property type="term" value="F:carbonate dehydratase activity"/>
    <property type="evidence" value="ECO:0007669"/>
    <property type="project" value="UniProtKB-EC"/>
</dbReference>
<reference evidence="8 9" key="1">
    <citation type="submission" date="2020-07" db="EMBL/GenBank/DDBJ databases">
        <authorList>
            <person name="Feng X."/>
        </authorList>
    </citation>
    <scope>NUCLEOTIDE SEQUENCE [LARGE SCALE GENOMIC DNA]</scope>
    <source>
        <strain evidence="8 9">JCM23202</strain>
    </source>
</reference>
<dbReference type="InterPro" id="IPR036874">
    <property type="entry name" value="Carbonic_anhydrase_sf"/>
</dbReference>
<evidence type="ECO:0000313" key="9">
    <source>
        <dbReference type="Proteomes" id="UP000526501"/>
    </source>
</evidence>
<accession>A0A7X1B2U4</accession>
<sequence length="210" mass="22994">MPANKDSNGLPVSLHEGHKRFLEKDYARNREQFSALAKVQAPNVMWIGCCDSRVPAERILGAGPGELFLLRNVANIVPPLAADEASVGSSLHFAVDNLKVSHLVVCGHSDCGGIKALSKLGTVPMDPMLSSWVEYAVPALEDYDGDSIESLAKANVITQASHLLEYPYVAAAVEEGRLTIHTCYYEIGIGRLEEYDPVSEKWEYMVKDFS</sequence>
<evidence type="ECO:0000256" key="1">
    <source>
        <dbReference type="ARBA" id="ARBA00006217"/>
    </source>
</evidence>
<dbReference type="EC" id="4.2.1.1" evidence="2"/>
<dbReference type="InterPro" id="IPR001765">
    <property type="entry name" value="Carbonic_anhydrase"/>
</dbReference>
<evidence type="ECO:0000256" key="3">
    <source>
        <dbReference type="ARBA" id="ARBA00022723"/>
    </source>
</evidence>
<keyword evidence="5" id="KW-0456">Lyase</keyword>
<dbReference type="Proteomes" id="UP000526501">
    <property type="component" value="Unassembled WGS sequence"/>
</dbReference>
<dbReference type="RefSeq" id="WP_185658512.1">
    <property type="nucleotide sequence ID" value="NZ_CAWPOO010000001.1"/>
</dbReference>